<name>A0A9W6WBW9_CANBO</name>
<dbReference type="AlphaFoldDB" id="A0A9W6WBW9"/>
<evidence type="ECO:0000313" key="1">
    <source>
        <dbReference type="EMBL" id="GME75591.1"/>
    </source>
</evidence>
<protein>
    <submittedName>
        <fullName evidence="1">Unnamed protein product</fullName>
    </submittedName>
</protein>
<sequence length="292" mass="33840">MKINSEPDNHDPFSFKFSNNNITKLQNLKNLNIPIISNDKKMDKNLKNLPDIIPIKPMKFDEADFEVSESTLRKYPFSIAVSNNPLINKETEPVKTFKRLKGVSYELYKIGSTSVSKPIFKSNLFSLTYYHPNHFMSKIRKSKPGIWISAQTNVPYNNETLIPKGKNSNSNSNSNININKSPFKLAVNRTKLRKLIKKLFFKNYLELNAPDGFYNFKFRKFPKDEKDQELLKSEITKALNQVKSTDISVFSNAIKFADSRIDWKLVDSTCRKFQLSKIVPHFSNNISNKKRK</sequence>
<evidence type="ECO:0000313" key="2">
    <source>
        <dbReference type="Proteomes" id="UP001165120"/>
    </source>
</evidence>
<organism evidence="1 2">
    <name type="scientific">Candida boidinii</name>
    <name type="common">Yeast</name>
    <dbReference type="NCBI Taxonomy" id="5477"/>
    <lineage>
        <taxon>Eukaryota</taxon>
        <taxon>Fungi</taxon>
        <taxon>Dikarya</taxon>
        <taxon>Ascomycota</taxon>
        <taxon>Saccharomycotina</taxon>
        <taxon>Pichiomycetes</taxon>
        <taxon>Pichiales</taxon>
        <taxon>Pichiaceae</taxon>
        <taxon>Ogataea</taxon>
        <taxon>Ogataea/Candida clade</taxon>
    </lineage>
</organism>
<gene>
    <name evidence="1" type="ORF">Cboi02_000484500</name>
</gene>
<keyword evidence="2" id="KW-1185">Reference proteome</keyword>
<reference evidence="1" key="1">
    <citation type="submission" date="2023-04" db="EMBL/GenBank/DDBJ databases">
        <title>Candida boidinii NBRC 10035.</title>
        <authorList>
            <person name="Ichikawa N."/>
            <person name="Sato H."/>
            <person name="Tonouchi N."/>
        </authorList>
    </citation>
    <scope>NUCLEOTIDE SEQUENCE</scope>
    <source>
        <strain evidence="1">NBRC 10035</strain>
    </source>
</reference>
<proteinExistence type="predicted"/>
<dbReference type="Proteomes" id="UP001165120">
    <property type="component" value="Unassembled WGS sequence"/>
</dbReference>
<comment type="caution">
    <text evidence="1">The sequence shown here is derived from an EMBL/GenBank/DDBJ whole genome shotgun (WGS) entry which is preliminary data.</text>
</comment>
<accession>A0A9W6WBW9</accession>
<dbReference type="EMBL" id="BSXN01002103">
    <property type="protein sequence ID" value="GME75591.1"/>
    <property type="molecule type" value="Genomic_DNA"/>
</dbReference>